<name>A0AAV2DXI4_9ROSI</name>
<keyword evidence="2" id="KW-1185">Reference proteome</keyword>
<organism evidence="1 2">
    <name type="scientific">Linum trigynum</name>
    <dbReference type="NCBI Taxonomy" id="586398"/>
    <lineage>
        <taxon>Eukaryota</taxon>
        <taxon>Viridiplantae</taxon>
        <taxon>Streptophyta</taxon>
        <taxon>Embryophyta</taxon>
        <taxon>Tracheophyta</taxon>
        <taxon>Spermatophyta</taxon>
        <taxon>Magnoliopsida</taxon>
        <taxon>eudicotyledons</taxon>
        <taxon>Gunneridae</taxon>
        <taxon>Pentapetalae</taxon>
        <taxon>rosids</taxon>
        <taxon>fabids</taxon>
        <taxon>Malpighiales</taxon>
        <taxon>Linaceae</taxon>
        <taxon>Linum</taxon>
    </lineage>
</organism>
<sequence length="140" mass="15918">MAIEKSPKINNILIGNSSQHKNLTRRRLEFRDGDATPISNIIIIDDDDDDDDDDEPDLKNNSEVVMEFPITSSMQLTSEEVGLAYYIFVEDLATKKILVKNGSQSCTRSSLWSLLPNEYLDDEVGVQKYVYTVDSVFNDY</sequence>
<dbReference type="Proteomes" id="UP001497516">
    <property type="component" value="Chromosome 3"/>
</dbReference>
<reference evidence="1 2" key="1">
    <citation type="submission" date="2024-04" db="EMBL/GenBank/DDBJ databases">
        <authorList>
            <person name="Fracassetti M."/>
        </authorList>
    </citation>
    <scope>NUCLEOTIDE SEQUENCE [LARGE SCALE GENOMIC DNA]</scope>
</reference>
<evidence type="ECO:0000313" key="2">
    <source>
        <dbReference type="Proteomes" id="UP001497516"/>
    </source>
</evidence>
<evidence type="ECO:0000313" key="1">
    <source>
        <dbReference type="EMBL" id="CAL1378363.1"/>
    </source>
</evidence>
<accession>A0AAV2DXI4</accession>
<dbReference type="EMBL" id="OZ034816">
    <property type="protein sequence ID" value="CAL1378363.1"/>
    <property type="molecule type" value="Genomic_DNA"/>
</dbReference>
<gene>
    <name evidence="1" type="ORF">LTRI10_LOCUS19951</name>
</gene>
<dbReference type="AlphaFoldDB" id="A0AAV2DXI4"/>
<protein>
    <submittedName>
        <fullName evidence="1">Uncharacterized protein</fullName>
    </submittedName>
</protein>
<proteinExistence type="predicted"/>